<evidence type="ECO:0000313" key="2">
    <source>
        <dbReference type="Proteomes" id="UP001596174"/>
    </source>
</evidence>
<accession>A0ABW1GBC8</accession>
<dbReference type="Gene3D" id="3.20.20.140">
    <property type="entry name" value="Metal-dependent hydrolases"/>
    <property type="match status" value="1"/>
</dbReference>
<comment type="caution">
    <text evidence="1">The sequence shown here is derived from an EMBL/GenBank/DDBJ whole genome shotgun (WGS) entry which is preliminary data.</text>
</comment>
<name>A0ABW1GBC8_9ACTN</name>
<dbReference type="RefSeq" id="WP_380588781.1">
    <property type="nucleotide sequence ID" value="NZ_JBHSQJ010000138.1"/>
</dbReference>
<reference evidence="2" key="1">
    <citation type="journal article" date="2019" name="Int. J. Syst. Evol. Microbiol.">
        <title>The Global Catalogue of Microorganisms (GCM) 10K type strain sequencing project: providing services to taxonomists for standard genome sequencing and annotation.</title>
        <authorList>
            <consortium name="The Broad Institute Genomics Platform"/>
            <consortium name="The Broad Institute Genome Sequencing Center for Infectious Disease"/>
            <person name="Wu L."/>
            <person name="Ma J."/>
        </authorList>
    </citation>
    <scope>NUCLEOTIDE SEQUENCE [LARGE SCALE GENOMIC DNA]</scope>
    <source>
        <strain evidence="2">JCM 4816</strain>
    </source>
</reference>
<gene>
    <name evidence="1" type="ORF">ACFP3V_27110</name>
</gene>
<dbReference type="GO" id="GO:0016787">
    <property type="term" value="F:hydrolase activity"/>
    <property type="evidence" value="ECO:0007669"/>
    <property type="project" value="UniProtKB-KW"/>
</dbReference>
<protein>
    <submittedName>
        <fullName evidence="1">Hydrolase</fullName>
    </submittedName>
</protein>
<dbReference type="SUPFAM" id="SSF51556">
    <property type="entry name" value="Metallo-dependent hydrolases"/>
    <property type="match status" value="1"/>
</dbReference>
<keyword evidence="2" id="KW-1185">Reference proteome</keyword>
<dbReference type="EMBL" id="JBHSQJ010000138">
    <property type="protein sequence ID" value="MFC5910862.1"/>
    <property type="molecule type" value="Genomic_DNA"/>
</dbReference>
<keyword evidence="1" id="KW-0378">Hydrolase</keyword>
<dbReference type="InterPro" id="IPR052349">
    <property type="entry name" value="Metallo-hydrolase_Enzymes"/>
</dbReference>
<dbReference type="InterPro" id="IPR032466">
    <property type="entry name" value="Metal_Hydrolase"/>
</dbReference>
<dbReference type="SUPFAM" id="SSF51338">
    <property type="entry name" value="Composite domain of metallo-dependent hydrolases"/>
    <property type="match status" value="1"/>
</dbReference>
<organism evidence="1 2">
    <name type="scientific">Streptacidiphilus monticola</name>
    <dbReference type="NCBI Taxonomy" id="2161674"/>
    <lineage>
        <taxon>Bacteria</taxon>
        <taxon>Bacillati</taxon>
        <taxon>Actinomycetota</taxon>
        <taxon>Actinomycetes</taxon>
        <taxon>Kitasatosporales</taxon>
        <taxon>Streptomycetaceae</taxon>
        <taxon>Streptacidiphilus</taxon>
    </lineage>
</organism>
<dbReference type="PANTHER" id="PTHR32027">
    <property type="entry name" value="CYTOSINE DEAMINASE"/>
    <property type="match status" value="1"/>
</dbReference>
<sequence length="347" mass="35419">MLLLSGARLADGRAVDVRLRGERIDAVAPAGTLGAPERVDLTGYLLLPAPADPHTHLDAAFTAERPPPSGADAPPEGAELPRRVIEAALTGLGYGATAQRTHVLVDGPDGPARLLASLQAARDLRGLMELQVVAVTATGDLAALRAALDEGAEAVGGAGPTDPHAVLALGARCGVPVDLHTTAVLAAVPEGVPHLLLCGPDRAPAGADLCVLPQSSRCVLGTAGPSGTVAGSGALRDAANPVGRADPLEAAFLLSARSGLRPEAAYARVSAAARRALGLRPVTVEPGHPAELLAVRGNNLEAALAAGHSRVVIHRGRIVSRTSAVREFSDPVPAWRPLPRQNLPRRP</sequence>
<evidence type="ECO:0000313" key="1">
    <source>
        <dbReference type="EMBL" id="MFC5910862.1"/>
    </source>
</evidence>
<dbReference type="InterPro" id="IPR011059">
    <property type="entry name" value="Metal-dep_hydrolase_composite"/>
</dbReference>
<dbReference type="PANTHER" id="PTHR32027:SF9">
    <property type="entry name" value="BLL3847 PROTEIN"/>
    <property type="match status" value="1"/>
</dbReference>
<dbReference type="Proteomes" id="UP001596174">
    <property type="component" value="Unassembled WGS sequence"/>
</dbReference>
<proteinExistence type="predicted"/>